<dbReference type="InterPro" id="IPR006426">
    <property type="entry name" value="Asn_synth_AEB"/>
</dbReference>
<feature type="binding site" evidence="9">
    <location>
        <position position="292"/>
    </location>
    <ligand>
        <name>ATP</name>
        <dbReference type="ChEBI" id="CHEBI:30616"/>
    </ligand>
</feature>
<feature type="binding site" evidence="9">
    <location>
        <position position="98"/>
    </location>
    <ligand>
        <name>L-glutamine</name>
        <dbReference type="ChEBI" id="CHEBI:58359"/>
    </ligand>
</feature>
<comment type="similarity">
    <text evidence="2">Belongs to the asparagine synthetase family.</text>
</comment>
<dbReference type="InterPro" id="IPR029055">
    <property type="entry name" value="Ntn_hydrolases_N"/>
</dbReference>
<geneLocation type="plasmid" evidence="13">
    <name>p21unnamed</name>
</geneLocation>
<evidence type="ECO:0000313" key="12">
    <source>
        <dbReference type="EMBL" id="MFL7904263.1"/>
    </source>
</evidence>
<keyword evidence="6 8" id="KW-0315">Glutamine amidotransferase</keyword>
<dbReference type="EMBL" id="POWG01000038">
    <property type="protein sequence ID" value="PNQ95949.1"/>
    <property type="molecule type" value="Genomic_DNA"/>
</dbReference>
<dbReference type="GO" id="GO:0005829">
    <property type="term" value="C:cytosol"/>
    <property type="evidence" value="ECO:0007669"/>
    <property type="project" value="TreeGrafter"/>
</dbReference>
<feature type="binding site" evidence="9">
    <location>
        <begin position="365"/>
        <end position="366"/>
    </location>
    <ligand>
        <name>ATP</name>
        <dbReference type="ChEBI" id="CHEBI:30616"/>
    </ligand>
</feature>
<evidence type="ECO:0000256" key="8">
    <source>
        <dbReference type="PIRSR" id="PIRSR001589-1"/>
    </source>
</evidence>
<evidence type="ECO:0000256" key="5">
    <source>
        <dbReference type="ARBA" id="ARBA00022840"/>
    </source>
</evidence>
<reference evidence="12 15" key="2">
    <citation type="submission" date="2024-11" db="EMBL/GenBank/DDBJ databases">
        <title>Draft genome sequences of two bacteria associated to sugarcane roots in Colombia.</title>
        <authorList>
            <person name="Pardo-Diaz S."/>
            <person name="Masmela-Mendoza J."/>
            <person name="Delgadillo-Duran P."/>
            <person name="Bautista E.J."/>
            <person name="Rojas-Tapias D.F."/>
        </authorList>
    </citation>
    <scope>NUCLEOTIDE SEQUENCE [LARGE SCALE GENOMIC DNA]</scope>
    <source>
        <strain evidence="12 15">Ap18</strain>
    </source>
</reference>
<dbReference type="GO" id="GO:0005524">
    <property type="term" value="F:ATP binding"/>
    <property type="evidence" value="ECO:0007669"/>
    <property type="project" value="UniProtKB-KW"/>
</dbReference>
<organism evidence="13 14">
    <name type="scientific">Azospirillum argentinense</name>
    <dbReference type="NCBI Taxonomy" id="2970906"/>
    <lineage>
        <taxon>Bacteria</taxon>
        <taxon>Pseudomonadati</taxon>
        <taxon>Pseudomonadota</taxon>
        <taxon>Alphaproteobacteria</taxon>
        <taxon>Rhodospirillales</taxon>
        <taxon>Azospirillaceae</taxon>
        <taxon>Azospirillum</taxon>
    </lineage>
</organism>
<dbReference type="InterPro" id="IPR033738">
    <property type="entry name" value="AsnB_N"/>
</dbReference>
<keyword evidence="15" id="KW-1185">Reference proteome</keyword>
<evidence type="ECO:0000256" key="9">
    <source>
        <dbReference type="PIRSR" id="PIRSR001589-2"/>
    </source>
</evidence>
<evidence type="ECO:0000256" key="6">
    <source>
        <dbReference type="ARBA" id="ARBA00022962"/>
    </source>
</evidence>
<keyword evidence="8" id="KW-0061">Asparagine biosynthesis</keyword>
<evidence type="ECO:0000313" key="15">
    <source>
        <dbReference type="Proteomes" id="UP001628281"/>
    </source>
</evidence>
<keyword evidence="13" id="KW-0614">Plasmid</keyword>
<dbReference type="PANTHER" id="PTHR43284:SF1">
    <property type="entry name" value="ASPARAGINE SYNTHETASE"/>
    <property type="match status" value="1"/>
</dbReference>
<evidence type="ECO:0000256" key="1">
    <source>
        <dbReference type="ARBA" id="ARBA00005187"/>
    </source>
</evidence>
<dbReference type="Gene3D" id="3.40.50.620">
    <property type="entry name" value="HUPs"/>
    <property type="match status" value="2"/>
</dbReference>
<dbReference type="GO" id="GO:0006529">
    <property type="term" value="P:asparagine biosynthetic process"/>
    <property type="evidence" value="ECO:0007669"/>
    <property type="project" value="UniProtKB-KW"/>
</dbReference>
<evidence type="ECO:0000313" key="13">
    <source>
        <dbReference type="EMBL" id="PNQ95949.1"/>
    </source>
</evidence>
<dbReference type="Pfam" id="PF00733">
    <property type="entry name" value="Asn_synthase"/>
    <property type="match status" value="1"/>
</dbReference>
<dbReference type="InterPro" id="IPR017932">
    <property type="entry name" value="GATase_2_dom"/>
</dbReference>
<protein>
    <recommendedName>
        <fullName evidence="3">asparagine synthase (glutamine-hydrolyzing)</fullName>
        <ecNumber evidence="3">6.3.5.4</ecNumber>
    </recommendedName>
</protein>
<dbReference type="CDD" id="cd01991">
    <property type="entry name" value="Asn_synthase_B_C"/>
    <property type="match status" value="1"/>
</dbReference>
<dbReference type="Pfam" id="PF13537">
    <property type="entry name" value="GATase_7"/>
    <property type="match status" value="1"/>
</dbReference>
<dbReference type="Proteomes" id="UP001628281">
    <property type="component" value="Unassembled WGS sequence"/>
</dbReference>
<accession>A0A2K1FU14</accession>
<comment type="caution">
    <text evidence="13">The sequence shown here is derived from an EMBL/GenBank/DDBJ whole genome shotgun (WGS) entry which is preliminary data.</text>
</comment>
<feature type="site" description="Important for beta-aspartyl-AMP intermediate formation" evidence="10">
    <location>
        <position position="367"/>
    </location>
</feature>
<feature type="domain" description="Glutamine amidotransferase type-2" evidence="11">
    <location>
        <begin position="2"/>
        <end position="212"/>
    </location>
</feature>
<sequence length="623" mass="68661">MCGITGFVGRGDQGVLDAMTLRLAHRGPDGSGTYADPDRPVFLGHRRLAVIDPGNGHQPLWNEDGAVGVVFNGMIYNHAALRAALQARGHRFRTDHCDTEVLVHGYEEWGRGLLDRLNGMFAFAILDRRRGRMLLARDRFGEKPLFYAHTNGTFAFASELSALLAHPDLADAGLDRTAIRKYLAYGFFPAPHTPYRGVLKLPQGHALDLDLDTGEAALHRYWRFAIEPDAPPPGDPAAWAEQLDELLGRSIAARLDSDRPLGVFLSGGIDSSAILSHVADQRPPDTIDTFSIGFREPSFDESAYARRMAEHVGSRHHTELCGLEDARALVDSLPGIIDEPLGDSSILPTYALCRFARRHVTVALSGDGSDELFAGYDPFKVLTLADHYHRLMPRPVHAAVAAAATRLPPSERNMSFDFKLNRGLRGLGFRPALWNPLWLGAAGPGEIARLLDEPVDVEELYAEAIAAWDSSASTDPVDRTLEFYTNFYLADDILVKSDRASMRNGLEVRAPFLDNDVADFARRLPPGVKLHGGKLYGGTTKWVLRQAVARRLPADLLGRRKKGFGIPLARWLRDIPAASFTPPLLDGTALKTMWTDHHDRRRDHRGALWCALTLRGLASPQAA</sequence>
<dbReference type="PANTHER" id="PTHR43284">
    <property type="entry name" value="ASPARAGINE SYNTHETASE (GLUTAMINE-HYDROLYZING)"/>
    <property type="match status" value="1"/>
</dbReference>
<dbReference type="AlphaFoldDB" id="A0A2K1FU14"/>
<dbReference type="PROSITE" id="PS51278">
    <property type="entry name" value="GATASE_TYPE_2"/>
    <property type="match status" value="1"/>
</dbReference>
<evidence type="ECO:0000256" key="3">
    <source>
        <dbReference type="ARBA" id="ARBA00012737"/>
    </source>
</evidence>
<dbReference type="SUPFAM" id="SSF52402">
    <property type="entry name" value="Adenine nucleotide alpha hydrolases-like"/>
    <property type="match status" value="1"/>
</dbReference>
<dbReference type="Gene3D" id="3.60.20.10">
    <property type="entry name" value="Glutamine Phosphoribosylpyrophosphate, subunit 1, domain 1"/>
    <property type="match status" value="1"/>
</dbReference>
<dbReference type="InterPro" id="IPR001962">
    <property type="entry name" value="Asn_synthase"/>
</dbReference>
<evidence type="ECO:0000256" key="10">
    <source>
        <dbReference type="PIRSR" id="PIRSR001589-3"/>
    </source>
</evidence>
<dbReference type="SUPFAM" id="SSF56235">
    <property type="entry name" value="N-terminal nucleophile aminohydrolases (Ntn hydrolases)"/>
    <property type="match status" value="1"/>
</dbReference>
<comment type="pathway">
    <text evidence="1">Amino-acid biosynthesis; L-asparagine biosynthesis; L-asparagine from L-aspartate (L-Gln route): step 1/1.</text>
</comment>
<proteinExistence type="inferred from homology"/>
<evidence type="ECO:0000259" key="11">
    <source>
        <dbReference type="PROSITE" id="PS51278"/>
    </source>
</evidence>
<dbReference type="CDD" id="cd00712">
    <property type="entry name" value="AsnB"/>
    <property type="match status" value="1"/>
</dbReference>
<dbReference type="InterPro" id="IPR014729">
    <property type="entry name" value="Rossmann-like_a/b/a_fold"/>
</dbReference>
<dbReference type="GO" id="GO:0004066">
    <property type="term" value="F:asparagine synthase (glutamine-hydrolyzing) activity"/>
    <property type="evidence" value="ECO:0007669"/>
    <property type="project" value="UniProtKB-EC"/>
</dbReference>
<reference evidence="13 14" key="1">
    <citation type="submission" date="2018-01" db="EMBL/GenBank/DDBJ databases">
        <title>Whole genome sequence of Azospirillum brasilense REC3 isolated from strawberry roots.</title>
        <authorList>
            <person name="Fontana C.A."/>
            <person name="Salazar S.M."/>
            <person name="Bassi D."/>
            <person name="Puglisi E."/>
            <person name="Lovaisa N.C."/>
            <person name="Toffoli L.M."/>
            <person name="Pedraza R."/>
            <person name="Cocconcelli P.S."/>
        </authorList>
    </citation>
    <scope>NUCLEOTIDE SEQUENCE [LARGE SCALE GENOMIC DNA]</scope>
    <source>
        <strain evidence="13 14">REC3</strain>
        <plasmid evidence="13">p21unnamed</plasmid>
    </source>
</reference>
<keyword evidence="4 9" id="KW-0547">Nucleotide-binding</keyword>
<dbReference type="InterPro" id="IPR051786">
    <property type="entry name" value="ASN_synthetase/amidase"/>
</dbReference>
<dbReference type="EMBL" id="JBJLSN010000045">
    <property type="protein sequence ID" value="MFL7904263.1"/>
    <property type="molecule type" value="Genomic_DNA"/>
</dbReference>
<dbReference type="PIRSF" id="PIRSF001589">
    <property type="entry name" value="Asn_synthetase_glu-h"/>
    <property type="match status" value="1"/>
</dbReference>
<evidence type="ECO:0000256" key="4">
    <source>
        <dbReference type="ARBA" id="ARBA00022741"/>
    </source>
</evidence>
<name>A0A2K1FU14_9PROT</name>
<gene>
    <name evidence="13" type="primary">asnB</name>
    <name evidence="12" type="ORF">ACJ41P_24230</name>
    <name evidence="13" type="ORF">C1S70_25920</name>
</gene>
<dbReference type="NCBIfam" id="TIGR01536">
    <property type="entry name" value="asn_synth_AEB"/>
    <property type="match status" value="1"/>
</dbReference>
<keyword evidence="12" id="KW-0436">Ligase</keyword>
<evidence type="ECO:0000313" key="14">
    <source>
        <dbReference type="Proteomes" id="UP000236268"/>
    </source>
</evidence>
<dbReference type="EC" id="6.3.5.4" evidence="3"/>
<evidence type="ECO:0000256" key="7">
    <source>
        <dbReference type="ARBA" id="ARBA00048741"/>
    </source>
</evidence>
<keyword evidence="5 9" id="KW-0067">ATP-binding</keyword>
<feature type="active site" description="For GATase activity" evidence="8">
    <location>
        <position position="2"/>
    </location>
</feature>
<dbReference type="Proteomes" id="UP000236268">
    <property type="component" value="Unassembled WGS sequence"/>
</dbReference>
<evidence type="ECO:0000256" key="2">
    <source>
        <dbReference type="ARBA" id="ARBA00005752"/>
    </source>
</evidence>
<dbReference type="RefSeq" id="WP_103041192.1">
    <property type="nucleotide sequence ID" value="NZ_JBDZDB010000027.1"/>
</dbReference>
<comment type="catalytic activity">
    <reaction evidence="7">
        <text>L-aspartate + L-glutamine + ATP + H2O = L-asparagine + L-glutamate + AMP + diphosphate + H(+)</text>
        <dbReference type="Rhea" id="RHEA:12228"/>
        <dbReference type="ChEBI" id="CHEBI:15377"/>
        <dbReference type="ChEBI" id="CHEBI:15378"/>
        <dbReference type="ChEBI" id="CHEBI:29985"/>
        <dbReference type="ChEBI" id="CHEBI:29991"/>
        <dbReference type="ChEBI" id="CHEBI:30616"/>
        <dbReference type="ChEBI" id="CHEBI:33019"/>
        <dbReference type="ChEBI" id="CHEBI:58048"/>
        <dbReference type="ChEBI" id="CHEBI:58359"/>
        <dbReference type="ChEBI" id="CHEBI:456215"/>
        <dbReference type="EC" id="6.3.5.4"/>
    </reaction>
</comment>
<keyword evidence="8" id="KW-0028">Amino-acid biosynthesis</keyword>